<dbReference type="PRINTS" id="PR00368">
    <property type="entry name" value="FADPNR"/>
</dbReference>
<dbReference type="STRING" id="474950.SAMN05421771_3453"/>
<evidence type="ECO:0000256" key="2">
    <source>
        <dbReference type="ARBA" id="ARBA00023002"/>
    </source>
</evidence>
<dbReference type="Pfam" id="PF00027">
    <property type="entry name" value="cNMP_binding"/>
    <property type="match status" value="1"/>
</dbReference>
<dbReference type="CDD" id="cd00038">
    <property type="entry name" value="CAP_ED"/>
    <property type="match status" value="1"/>
</dbReference>
<evidence type="ECO:0000259" key="3">
    <source>
        <dbReference type="PROSITE" id="PS50042"/>
    </source>
</evidence>
<evidence type="ECO:0000313" key="5">
    <source>
        <dbReference type="Proteomes" id="UP000199024"/>
    </source>
</evidence>
<keyword evidence="1" id="KW-0285">Flavoprotein</keyword>
<dbReference type="PRINTS" id="PR00469">
    <property type="entry name" value="PNDRDTASEII"/>
</dbReference>
<dbReference type="PANTHER" id="PTHR48105">
    <property type="entry name" value="THIOREDOXIN REDUCTASE 1-RELATED-RELATED"/>
    <property type="match status" value="1"/>
</dbReference>
<dbReference type="SMART" id="SM00100">
    <property type="entry name" value="cNMP"/>
    <property type="match status" value="1"/>
</dbReference>
<dbReference type="InterPro" id="IPR014710">
    <property type="entry name" value="RmlC-like_jellyroll"/>
</dbReference>
<dbReference type="InterPro" id="IPR018490">
    <property type="entry name" value="cNMP-bd_dom_sf"/>
</dbReference>
<dbReference type="InterPro" id="IPR036188">
    <property type="entry name" value="FAD/NAD-bd_sf"/>
</dbReference>
<dbReference type="AlphaFoldDB" id="A0A1I6MRT4"/>
<dbReference type="Gene3D" id="2.60.120.10">
    <property type="entry name" value="Jelly Rolls"/>
    <property type="match status" value="1"/>
</dbReference>
<keyword evidence="5" id="KW-1185">Reference proteome</keyword>
<evidence type="ECO:0000313" key="4">
    <source>
        <dbReference type="EMBL" id="SFS18399.1"/>
    </source>
</evidence>
<dbReference type="GO" id="GO:0016491">
    <property type="term" value="F:oxidoreductase activity"/>
    <property type="evidence" value="ECO:0007669"/>
    <property type="project" value="UniProtKB-KW"/>
</dbReference>
<evidence type="ECO:0000256" key="1">
    <source>
        <dbReference type="ARBA" id="ARBA00022630"/>
    </source>
</evidence>
<dbReference type="Proteomes" id="UP000199024">
    <property type="component" value="Unassembled WGS sequence"/>
</dbReference>
<dbReference type="Gene3D" id="3.50.50.60">
    <property type="entry name" value="FAD/NAD(P)-binding domain"/>
    <property type="match status" value="2"/>
</dbReference>
<keyword evidence="2" id="KW-0560">Oxidoreductase</keyword>
<dbReference type="InterPro" id="IPR023753">
    <property type="entry name" value="FAD/NAD-binding_dom"/>
</dbReference>
<dbReference type="PROSITE" id="PS50042">
    <property type="entry name" value="CNMP_BINDING_3"/>
    <property type="match status" value="1"/>
</dbReference>
<dbReference type="Pfam" id="PF07992">
    <property type="entry name" value="Pyr_redox_2"/>
    <property type="match status" value="1"/>
</dbReference>
<dbReference type="SUPFAM" id="SSF51206">
    <property type="entry name" value="cAMP-binding domain-like"/>
    <property type="match status" value="1"/>
</dbReference>
<dbReference type="SUPFAM" id="SSF51905">
    <property type="entry name" value="FAD/NAD(P)-binding domain"/>
    <property type="match status" value="1"/>
</dbReference>
<dbReference type="OrthoDB" id="9806179at2"/>
<dbReference type="InterPro" id="IPR000595">
    <property type="entry name" value="cNMP-bd_dom"/>
</dbReference>
<reference evidence="4 5" key="1">
    <citation type="submission" date="2016-10" db="EMBL/GenBank/DDBJ databases">
        <authorList>
            <person name="de Groot N.N."/>
        </authorList>
    </citation>
    <scope>NUCLEOTIDE SEQUENCE [LARGE SCALE GENOMIC DNA]</scope>
    <source>
        <strain evidence="4 5">DSM 21001</strain>
    </source>
</reference>
<dbReference type="EMBL" id="FOZL01000001">
    <property type="protein sequence ID" value="SFS18399.1"/>
    <property type="molecule type" value="Genomic_DNA"/>
</dbReference>
<accession>A0A1I6MRT4</accession>
<dbReference type="RefSeq" id="WP_089842066.1">
    <property type="nucleotide sequence ID" value="NZ_FOZL01000001.1"/>
</dbReference>
<dbReference type="Gene3D" id="3.40.30.10">
    <property type="entry name" value="Glutaredoxin"/>
    <property type="match status" value="1"/>
</dbReference>
<feature type="domain" description="Cyclic nucleotide-binding" evidence="3">
    <location>
        <begin position="24"/>
        <end position="89"/>
    </location>
</feature>
<proteinExistence type="predicted"/>
<organism evidence="4 5">
    <name type="scientific">Granulicella pectinivorans</name>
    <dbReference type="NCBI Taxonomy" id="474950"/>
    <lineage>
        <taxon>Bacteria</taxon>
        <taxon>Pseudomonadati</taxon>
        <taxon>Acidobacteriota</taxon>
        <taxon>Terriglobia</taxon>
        <taxon>Terriglobales</taxon>
        <taxon>Acidobacteriaceae</taxon>
        <taxon>Granulicella</taxon>
    </lineage>
</organism>
<sequence>MSTTPTLSSLNADTETYPLLTKALIDQLRQYATLRRVESGEVLYRSGDLAVPLYILLSATVEIVQPDTEGERAITILYPGMFTGETRIIGGQRAIVLARVVQSGDILTVRSEDIWTLATRNAQLSEILLRAFILRRTMLNIRQLGNVVMVGSQHSANTARLREFLGRNSHPYTYLDLDTDDGSQDLLDRFTISSAEIPIVICNGKAILRNPTPRELADCLGLNDDLRQNLLRDLIIVGGGPAGLATAVYAASEGLAPLLIESHAPGGQAGASSRIENYLGFPTGISGQELASNAATQARKFGTTIAVARKIVQLNCKRRPYELVMDDGSVLFAKTVVIATGACYKKPAVPDLARLEGHGIHYGATYIEAQMCVGEDVVVVGGGNSAGQAAVFLSQTASKVYMLVRSKDLTKTMSRYLIERINANPSIELLCETELTRLAGDESLSEVCWANKKTSQTFTLPSRHVFVMAGASPNTVWLQGCVALDDKGFILTGHNLPLCVPRGSSPVWPLTRAPQLLESSLPGVFAIGDVRAGSVKRVASAVGEGAIAVSLVHRVLAELY</sequence>
<dbReference type="InterPro" id="IPR050097">
    <property type="entry name" value="Ferredoxin-NADP_redctase_2"/>
</dbReference>
<name>A0A1I6MRT4_9BACT</name>
<gene>
    <name evidence="4" type="ORF">SAMN05421771_3453</name>
</gene>
<protein>
    <submittedName>
        <fullName evidence="4">Cyclic nucleotide-regulated FAD-dependent pyridine nucleotide-disulphide oxidoreductase</fullName>
    </submittedName>
</protein>